<evidence type="ECO:0000256" key="5">
    <source>
        <dbReference type="ARBA" id="ARBA00023136"/>
    </source>
</evidence>
<dbReference type="Proteomes" id="UP001218034">
    <property type="component" value="Chromosome"/>
</dbReference>
<feature type="transmembrane region" description="Helical" evidence="6">
    <location>
        <begin position="6"/>
        <end position="26"/>
    </location>
</feature>
<dbReference type="EMBL" id="CP104395">
    <property type="protein sequence ID" value="WEL19471.1"/>
    <property type="molecule type" value="Genomic_DNA"/>
</dbReference>
<dbReference type="PANTHER" id="PTHR34478">
    <property type="entry name" value="PROTEIN LEMA"/>
    <property type="match status" value="1"/>
</dbReference>
<evidence type="ECO:0000256" key="4">
    <source>
        <dbReference type="ARBA" id="ARBA00022989"/>
    </source>
</evidence>
<comment type="similarity">
    <text evidence="2">Belongs to the LemA family.</text>
</comment>
<sequence length="189" mass="21199">MAVLTYAIGGLAALAGLGLLTTVYYYNRIVKLENRVDNAWAQIDVQLKKRADLVPNLVETVEGYMDHEREVMEKVSESREKLVNAQSPEEEAKAGNQMTEAMKSIFAVAEEYPDLKASENFKELQQELSSIEGKVAYARQHYNDAILEFNNSIETFPAVVFANLMGKTEKDQLQIDTADKELPDVSFGE</sequence>
<name>A0ABY8CE27_9ARCH</name>
<dbReference type="Gene3D" id="1.20.1440.20">
    <property type="entry name" value="LemA-like domain"/>
    <property type="match status" value="1"/>
</dbReference>
<dbReference type="Pfam" id="PF04011">
    <property type="entry name" value="LemA"/>
    <property type="match status" value="1"/>
</dbReference>
<evidence type="ECO:0000313" key="7">
    <source>
        <dbReference type="EMBL" id="WEL19471.1"/>
    </source>
</evidence>
<protein>
    <recommendedName>
        <fullName evidence="9">LemA family protein</fullName>
    </recommendedName>
</protein>
<dbReference type="GeneID" id="90589885"/>
<keyword evidence="5 6" id="KW-0472">Membrane</keyword>
<comment type="subcellular location">
    <subcellularLocation>
        <location evidence="1">Membrane</location>
        <topology evidence="1">Single-pass membrane protein</topology>
    </subcellularLocation>
</comment>
<keyword evidence="8" id="KW-1185">Reference proteome</keyword>
<keyword evidence="4 6" id="KW-1133">Transmembrane helix</keyword>
<proteinExistence type="inferred from homology"/>
<evidence type="ECO:0000256" key="6">
    <source>
        <dbReference type="SAM" id="Phobius"/>
    </source>
</evidence>
<dbReference type="SUPFAM" id="SSF140478">
    <property type="entry name" value="LemA-like"/>
    <property type="match status" value="1"/>
</dbReference>
<dbReference type="RefSeq" id="WP_347722341.1">
    <property type="nucleotide sequence ID" value="NZ_CP104395.1"/>
</dbReference>
<gene>
    <name evidence="7" type="primary">lemA</name>
    <name evidence="7" type="ORF">SVXNc_0448</name>
</gene>
<evidence type="ECO:0000313" key="8">
    <source>
        <dbReference type="Proteomes" id="UP001218034"/>
    </source>
</evidence>
<dbReference type="InterPro" id="IPR007156">
    <property type="entry name" value="MamQ_LemA"/>
</dbReference>
<organism evidence="7 8">
    <name type="scientific">Candidatus Nanohalococcus occultus</name>
    <dbReference type="NCBI Taxonomy" id="2978047"/>
    <lineage>
        <taxon>Archaea</taxon>
        <taxon>Candidatus Nanohalarchaeota</taxon>
        <taxon>Candidatus Nanohalarchaeota incertae sedis</taxon>
        <taxon>Candidatus Nanohalococcus</taxon>
    </lineage>
</organism>
<evidence type="ECO:0000256" key="2">
    <source>
        <dbReference type="ARBA" id="ARBA00008854"/>
    </source>
</evidence>
<dbReference type="InterPro" id="IPR023353">
    <property type="entry name" value="LemA-like_dom_sf"/>
</dbReference>
<accession>A0ABY8CE27</accession>
<dbReference type="PANTHER" id="PTHR34478:SF2">
    <property type="entry name" value="MEMBRANE PROTEIN"/>
    <property type="match status" value="1"/>
</dbReference>
<evidence type="ECO:0000256" key="3">
    <source>
        <dbReference type="ARBA" id="ARBA00022692"/>
    </source>
</evidence>
<evidence type="ECO:0008006" key="9">
    <source>
        <dbReference type="Google" id="ProtNLM"/>
    </source>
</evidence>
<keyword evidence="3 6" id="KW-0812">Transmembrane</keyword>
<reference evidence="7 8" key="1">
    <citation type="submission" date="2022-09" db="EMBL/GenBank/DDBJ databases">
        <title>Xylan utilization by haloarchaea-nanohaloarchaea associations.</title>
        <authorList>
            <person name="Yakimov M."/>
        </authorList>
    </citation>
    <scope>NUCLEOTIDE SEQUENCE [LARGE SCALE GENOMIC DNA]</scope>
    <source>
        <strain evidence="7 8">SVXNc</strain>
    </source>
</reference>
<evidence type="ECO:0000256" key="1">
    <source>
        <dbReference type="ARBA" id="ARBA00004167"/>
    </source>
</evidence>